<dbReference type="Proteomes" id="UP000297245">
    <property type="component" value="Unassembled WGS sequence"/>
</dbReference>
<feature type="transmembrane region" description="Helical" evidence="1">
    <location>
        <begin position="107"/>
        <end position="128"/>
    </location>
</feature>
<dbReference type="EMBL" id="ML179363">
    <property type="protein sequence ID" value="THU89566.1"/>
    <property type="molecule type" value="Genomic_DNA"/>
</dbReference>
<feature type="transmembrane region" description="Helical" evidence="1">
    <location>
        <begin position="34"/>
        <end position="61"/>
    </location>
</feature>
<feature type="transmembrane region" description="Helical" evidence="1">
    <location>
        <begin position="190"/>
        <end position="216"/>
    </location>
</feature>
<keyword evidence="1" id="KW-0812">Transmembrane</keyword>
<organism evidence="2 3">
    <name type="scientific">Dendrothele bispora (strain CBS 962.96)</name>
    <dbReference type="NCBI Taxonomy" id="1314807"/>
    <lineage>
        <taxon>Eukaryota</taxon>
        <taxon>Fungi</taxon>
        <taxon>Dikarya</taxon>
        <taxon>Basidiomycota</taxon>
        <taxon>Agaricomycotina</taxon>
        <taxon>Agaricomycetes</taxon>
        <taxon>Agaricomycetidae</taxon>
        <taxon>Agaricales</taxon>
        <taxon>Agaricales incertae sedis</taxon>
        <taxon>Dendrothele</taxon>
    </lineage>
</organism>
<sequence length="296" mass="32199">AEYLLYGIHAVLFCLCTFYVPGQRKAQSRDDSRVHLTANIILFVLGTIGLIVDSVAIGLVFTSLPQSAHRVEILESINVGVLVFAGFASESLLIYRLWCIWNRQLKVVIILMIILCGADLTGILGAFLHNGGFSFLSASRHERLVEAVALLVVALASLLVSTLIAARIWWIWQASKSFTGNTMQTYYRKVIMIVLETGLVTPIFTLLASISIFLSWPINCNSLLIQIAGIGPAMITVRATVGLSIDNIVQNPRLNSSEIAEVELDSIMIRSLSGLSTAPSVHSGQPGNNFINASLT</sequence>
<accession>A0A4S8LK39</accession>
<proteinExistence type="predicted"/>
<keyword evidence="1" id="KW-0472">Membrane</keyword>
<reference evidence="2 3" key="1">
    <citation type="journal article" date="2019" name="Nat. Ecol. Evol.">
        <title>Megaphylogeny resolves global patterns of mushroom evolution.</title>
        <authorList>
            <person name="Varga T."/>
            <person name="Krizsan K."/>
            <person name="Foldi C."/>
            <person name="Dima B."/>
            <person name="Sanchez-Garcia M."/>
            <person name="Sanchez-Ramirez S."/>
            <person name="Szollosi G.J."/>
            <person name="Szarkandi J.G."/>
            <person name="Papp V."/>
            <person name="Albert L."/>
            <person name="Andreopoulos W."/>
            <person name="Angelini C."/>
            <person name="Antonin V."/>
            <person name="Barry K.W."/>
            <person name="Bougher N.L."/>
            <person name="Buchanan P."/>
            <person name="Buyck B."/>
            <person name="Bense V."/>
            <person name="Catcheside P."/>
            <person name="Chovatia M."/>
            <person name="Cooper J."/>
            <person name="Damon W."/>
            <person name="Desjardin D."/>
            <person name="Finy P."/>
            <person name="Geml J."/>
            <person name="Haridas S."/>
            <person name="Hughes K."/>
            <person name="Justo A."/>
            <person name="Karasinski D."/>
            <person name="Kautmanova I."/>
            <person name="Kiss B."/>
            <person name="Kocsube S."/>
            <person name="Kotiranta H."/>
            <person name="LaButti K.M."/>
            <person name="Lechner B.E."/>
            <person name="Liimatainen K."/>
            <person name="Lipzen A."/>
            <person name="Lukacs Z."/>
            <person name="Mihaltcheva S."/>
            <person name="Morgado L.N."/>
            <person name="Niskanen T."/>
            <person name="Noordeloos M.E."/>
            <person name="Ohm R.A."/>
            <person name="Ortiz-Santana B."/>
            <person name="Ovrebo C."/>
            <person name="Racz N."/>
            <person name="Riley R."/>
            <person name="Savchenko A."/>
            <person name="Shiryaev A."/>
            <person name="Soop K."/>
            <person name="Spirin V."/>
            <person name="Szebenyi C."/>
            <person name="Tomsovsky M."/>
            <person name="Tulloss R.E."/>
            <person name="Uehling J."/>
            <person name="Grigoriev I.V."/>
            <person name="Vagvolgyi C."/>
            <person name="Papp T."/>
            <person name="Martin F.M."/>
            <person name="Miettinen O."/>
            <person name="Hibbett D.S."/>
            <person name="Nagy L.G."/>
        </authorList>
    </citation>
    <scope>NUCLEOTIDE SEQUENCE [LARGE SCALE GENOMIC DNA]</scope>
    <source>
        <strain evidence="2 3">CBS 962.96</strain>
    </source>
</reference>
<feature type="transmembrane region" description="Helical" evidence="1">
    <location>
        <begin position="73"/>
        <end position="95"/>
    </location>
</feature>
<protein>
    <submittedName>
        <fullName evidence="2">Uncharacterized protein</fullName>
    </submittedName>
</protein>
<feature type="non-terminal residue" evidence="2">
    <location>
        <position position="1"/>
    </location>
</feature>
<name>A0A4S8LK39_DENBC</name>
<evidence type="ECO:0000313" key="3">
    <source>
        <dbReference type="Proteomes" id="UP000297245"/>
    </source>
</evidence>
<gene>
    <name evidence="2" type="ORF">K435DRAFT_781543</name>
</gene>
<dbReference type="AlphaFoldDB" id="A0A4S8LK39"/>
<keyword evidence="3" id="KW-1185">Reference proteome</keyword>
<keyword evidence="1" id="KW-1133">Transmembrane helix</keyword>
<feature type="transmembrane region" description="Helical" evidence="1">
    <location>
        <begin position="6"/>
        <end position="22"/>
    </location>
</feature>
<feature type="transmembrane region" description="Helical" evidence="1">
    <location>
        <begin position="148"/>
        <end position="170"/>
    </location>
</feature>
<evidence type="ECO:0000256" key="1">
    <source>
        <dbReference type="SAM" id="Phobius"/>
    </source>
</evidence>
<dbReference type="OrthoDB" id="3341077at2759"/>
<evidence type="ECO:0000313" key="2">
    <source>
        <dbReference type="EMBL" id="THU89566.1"/>
    </source>
</evidence>